<dbReference type="EMBL" id="DXDA01000038">
    <property type="protein sequence ID" value="HIY68696.1"/>
    <property type="molecule type" value="Genomic_DNA"/>
</dbReference>
<gene>
    <name evidence="2" type="ORF">H9828_04705</name>
</gene>
<dbReference type="Gene3D" id="3.10.50.40">
    <property type="match status" value="1"/>
</dbReference>
<dbReference type="Proteomes" id="UP000886844">
    <property type="component" value="Unassembled WGS sequence"/>
</dbReference>
<protein>
    <recommendedName>
        <fullName evidence="4">Peptidylprolyl isomerase</fullName>
    </recommendedName>
</protein>
<dbReference type="PROSITE" id="PS51257">
    <property type="entry name" value="PROKAR_LIPOPROTEIN"/>
    <property type="match status" value="1"/>
</dbReference>
<reference evidence="2" key="2">
    <citation type="submission" date="2021-04" db="EMBL/GenBank/DDBJ databases">
        <authorList>
            <person name="Gilroy R."/>
        </authorList>
    </citation>
    <scope>NUCLEOTIDE SEQUENCE</scope>
    <source>
        <strain evidence="2">5134</strain>
    </source>
</reference>
<organism evidence="2 3">
    <name type="scientific">Candidatus Alistipes intestinigallinarum</name>
    <dbReference type="NCBI Taxonomy" id="2838440"/>
    <lineage>
        <taxon>Bacteria</taxon>
        <taxon>Pseudomonadati</taxon>
        <taxon>Bacteroidota</taxon>
        <taxon>Bacteroidia</taxon>
        <taxon>Bacteroidales</taxon>
        <taxon>Rikenellaceae</taxon>
        <taxon>Alistipes</taxon>
    </lineage>
</organism>
<feature type="signal peptide" evidence="1">
    <location>
        <begin position="1"/>
        <end position="22"/>
    </location>
</feature>
<evidence type="ECO:0000313" key="3">
    <source>
        <dbReference type="Proteomes" id="UP000886844"/>
    </source>
</evidence>
<feature type="chain" id="PRO_5038887586" description="Peptidylprolyl isomerase" evidence="1">
    <location>
        <begin position="23"/>
        <end position="533"/>
    </location>
</feature>
<proteinExistence type="predicted"/>
<evidence type="ECO:0000313" key="2">
    <source>
        <dbReference type="EMBL" id="HIY68696.1"/>
    </source>
</evidence>
<accession>A0A9D1Z356</accession>
<dbReference type="InterPro" id="IPR046357">
    <property type="entry name" value="PPIase_dom_sf"/>
</dbReference>
<evidence type="ECO:0008006" key="4">
    <source>
        <dbReference type="Google" id="ProtNLM"/>
    </source>
</evidence>
<name>A0A9D1Z356_9BACT</name>
<evidence type="ECO:0000256" key="1">
    <source>
        <dbReference type="SAM" id="SignalP"/>
    </source>
</evidence>
<sequence>MKWITRLLYLPVVGMLFLSSCAKDQTESYDKFEDQALEAWMTQNRPDLLGNLQSEGGYYVDVLAAGETLSDEVAPIRDTACWVRFDFSGRDLSGNIILTRRAAEARLVNTFTKYTHYVPYYRYCGVANTSLLEGSYLAMRNVLHLDEEYARKRGLDPEFELRKGSKVVLYMPSRIVGASGVEGDGGYEGQYSLSSKRPFIVEMVVKEIVKNPLESEGSDVDSFCEANGGLWFYTKEEDEDEANSSEIPTGYDDENHPYKLRDKGFRWVSVNDTLAQVYVDLLYDPTKAEDNLKFDFPVKSEEGVLLRNNQRYNVGFTPYDGSDLETKIAEVLKERFHSDSEEGYKHPGLADREADSVGMDGEAKIWYIARFLDGFIFDTNIDEVKELIYGEISSEGSALTYTPESDQTRYISAFYYSIPNLCYGQWAEFVTVSSQAYGATGQAGSTTTEGGSTGYSASYLDYLNYYNYYNSYYGNSYYGSYYDNYYYNYYNSYYYNYGYGYGDTSTETTTTISTEIPPYTPLIFQIYVEPADE</sequence>
<dbReference type="GO" id="GO:0003755">
    <property type="term" value="F:peptidyl-prolyl cis-trans isomerase activity"/>
    <property type="evidence" value="ECO:0007669"/>
    <property type="project" value="InterPro"/>
</dbReference>
<comment type="caution">
    <text evidence="2">The sequence shown here is derived from an EMBL/GenBank/DDBJ whole genome shotgun (WGS) entry which is preliminary data.</text>
</comment>
<reference evidence="2" key="1">
    <citation type="journal article" date="2021" name="PeerJ">
        <title>Extensive microbial diversity within the chicken gut microbiome revealed by metagenomics and culture.</title>
        <authorList>
            <person name="Gilroy R."/>
            <person name="Ravi A."/>
            <person name="Getino M."/>
            <person name="Pursley I."/>
            <person name="Horton D.L."/>
            <person name="Alikhan N.F."/>
            <person name="Baker D."/>
            <person name="Gharbi K."/>
            <person name="Hall N."/>
            <person name="Watson M."/>
            <person name="Adriaenssens E.M."/>
            <person name="Foster-Nyarko E."/>
            <person name="Jarju S."/>
            <person name="Secka A."/>
            <person name="Antonio M."/>
            <person name="Oren A."/>
            <person name="Chaudhuri R.R."/>
            <person name="La Ragione R."/>
            <person name="Hildebrand F."/>
            <person name="Pallen M.J."/>
        </authorList>
    </citation>
    <scope>NUCLEOTIDE SEQUENCE</scope>
    <source>
        <strain evidence="2">5134</strain>
    </source>
</reference>
<dbReference type="AlphaFoldDB" id="A0A9D1Z356"/>
<keyword evidence="1" id="KW-0732">Signal</keyword>
<dbReference type="SUPFAM" id="SSF54534">
    <property type="entry name" value="FKBP-like"/>
    <property type="match status" value="1"/>
</dbReference>